<evidence type="ECO:0000256" key="3">
    <source>
        <dbReference type="ARBA" id="ARBA00022475"/>
    </source>
</evidence>
<dbReference type="GO" id="GO:0015628">
    <property type="term" value="P:protein secretion by the type II secretion system"/>
    <property type="evidence" value="ECO:0007669"/>
    <property type="project" value="TreeGrafter"/>
</dbReference>
<comment type="similarity">
    <text evidence="2">Belongs to the GSP F family.</text>
</comment>
<dbReference type="EMBL" id="LBSM01000001">
    <property type="protein sequence ID" value="KKQ18819.1"/>
    <property type="molecule type" value="Genomic_DNA"/>
</dbReference>
<dbReference type="InterPro" id="IPR003004">
    <property type="entry name" value="GspF/PilC"/>
</dbReference>
<feature type="transmembrane region" description="Helical" evidence="8">
    <location>
        <begin position="135"/>
        <end position="155"/>
    </location>
</feature>
<gene>
    <name evidence="10" type="ORF">US31_C0001G0006</name>
</gene>
<evidence type="ECO:0000256" key="8">
    <source>
        <dbReference type="SAM" id="Phobius"/>
    </source>
</evidence>
<dbReference type="InterPro" id="IPR018076">
    <property type="entry name" value="T2SS_GspF_dom"/>
</dbReference>
<evidence type="ECO:0000256" key="5">
    <source>
        <dbReference type="ARBA" id="ARBA00022692"/>
    </source>
</evidence>
<evidence type="ECO:0000256" key="7">
    <source>
        <dbReference type="ARBA" id="ARBA00023136"/>
    </source>
</evidence>
<keyword evidence="4" id="KW-0997">Cell inner membrane</keyword>
<evidence type="ECO:0000259" key="9">
    <source>
        <dbReference type="Pfam" id="PF00482"/>
    </source>
</evidence>
<evidence type="ECO:0000313" key="10">
    <source>
        <dbReference type="EMBL" id="KKQ18819.1"/>
    </source>
</evidence>
<evidence type="ECO:0000256" key="2">
    <source>
        <dbReference type="ARBA" id="ARBA00005745"/>
    </source>
</evidence>
<reference evidence="10 11" key="1">
    <citation type="journal article" date="2015" name="Nature">
        <title>rRNA introns, odd ribosomes, and small enigmatic genomes across a large radiation of phyla.</title>
        <authorList>
            <person name="Brown C.T."/>
            <person name="Hug L.A."/>
            <person name="Thomas B.C."/>
            <person name="Sharon I."/>
            <person name="Castelle C.J."/>
            <person name="Singh A."/>
            <person name="Wilkins M.J."/>
            <person name="Williams K.H."/>
            <person name="Banfield J.F."/>
        </authorList>
    </citation>
    <scope>NUCLEOTIDE SEQUENCE [LARGE SCALE GENOMIC DNA]</scope>
</reference>
<dbReference type="GO" id="GO:0005886">
    <property type="term" value="C:plasma membrane"/>
    <property type="evidence" value="ECO:0007669"/>
    <property type="project" value="UniProtKB-SubCell"/>
</dbReference>
<dbReference type="Proteomes" id="UP000034508">
    <property type="component" value="Unassembled WGS sequence"/>
</dbReference>
<feature type="transmembrane region" description="Helical" evidence="8">
    <location>
        <begin position="188"/>
        <end position="208"/>
    </location>
</feature>
<dbReference type="Gene3D" id="1.20.81.30">
    <property type="entry name" value="Type II secretion system (T2SS), domain F"/>
    <property type="match status" value="2"/>
</dbReference>
<feature type="domain" description="Type II secretion system protein GspF" evidence="9">
    <location>
        <begin position="240"/>
        <end position="362"/>
    </location>
</feature>
<organism evidence="10 11">
    <name type="scientific">Berkelbacteria bacterium GW2011_GWA1_36_9</name>
    <dbReference type="NCBI Taxonomy" id="1618331"/>
    <lineage>
        <taxon>Bacteria</taxon>
        <taxon>Candidatus Berkelbacteria</taxon>
    </lineage>
</organism>
<dbReference type="Pfam" id="PF00482">
    <property type="entry name" value="T2SSF"/>
    <property type="match status" value="2"/>
</dbReference>
<protein>
    <submittedName>
        <fullName evidence="10">Type II secretion system protein</fullName>
    </submittedName>
</protein>
<dbReference type="FunFam" id="1.20.81.30:FF:000001">
    <property type="entry name" value="Type II secretion system protein F"/>
    <property type="match status" value="2"/>
</dbReference>
<accession>A0A0G0I3G8</accession>
<evidence type="ECO:0000313" key="11">
    <source>
        <dbReference type="Proteomes" id="UP000034508"/>
    </source>
</evidence>
<dbReference type="PRINTS" id="PR00812">
    <property type="entry name" value="BCTERIALGSPF"/>
</dbReference>
<comment type="caution">
    <text evidence="10">The sequence shown here is derived from an EMBL/GenBank/DDBJ whole genome shotgun (WGS) entry which is preliminary data.</text>
</comment>
<dbReference type="AlphaFoldDB" id="A0A0G0I3G8"/>
<dbReference type="InterPro" id="IPR042094">
    <property type="entry name" value="T2SS_GspF_sf"/>
</dbReference>
<feature type="domain" description="Type II secretion system protein GspF" evidence="9">
    <location>
        <begin position="36"/>
        <end position="159"/>
    </location>
</feature>
<sequence>MEFTYSIKLIKSQGEGLKNINITIFTKVKNKEKVFFTRQLAVMISAGLALDNCIRLLRMQTKNPVFQKILDKIYQDILAGKTLSESLAQFPKTFDNFFVAVVRSGETLGKLDMVLNHLAEQMELFQSFSSKIKSALAYPIFIIVAMVATVVVMMVKVVPTLKTVFADAGAELPFATRVVMASSDFLVLYWWLLLIILVVLSMGIYLFFRYVEKGRLWWDTIRLKTPLVNFVSYDVYMARFSRTMGMLIQSGVPVIESIRITMAVMNNRIYTKILKNVILQVERGIPMSVPLEKEKDFTILTTQMIMIGEQTGKLEMLLNKVAEYYEQETDIKIKTIASLIEPVTIVIIGIGVGFILYSILYPIYSLTSVIK</sequence>
<proteinExistence type="inferred from homology"/>
<keyword evidence="3" id="KW-1003">Cell membrane</keyword>
<keyword evidence="7 8" id="KW-0472">Membrane</keyword>
<evidence type="ECO:0000256" key="4">
    <source>
        <dbReference type="ARBA" id="ARBA00022519"/>
    </source>
</evidence>
<feature type="transmembrane region" description="Helical" evidence="8">
    <location>
        <begin position="343"/>
        <end position="364"/>
    </location>
</feature>
<dbReference type="PANTHER" id="PTHR30012:SF0">
    <property type="entry name" value="TYPE II SECRETION SYSTEM PROTEIN F-RELATED"/>
    <property type="match status" value="1"/>
</dbReference>
<keyword evidence="6 8" id="KW-1133">Transmembrane helix</keyword>
<evidence type="ECO:0000256" key="6">
    <source>
        <dbReference type="ARBA" id="ARBA00022989"/>
    </source>
</evidence>
<keyword evidence="5 8" id="KW-0812">Transmembrane</keyword>
<comment type="subcellular location">
    <subcellularLocation>
        <location evidence="1">Cell inner membrane</location>
        <topology evidence="1">Multi-pass membrane protein</topology>
    </subcellularLocation>
</comment>
<name>A0A0G0I3G8_9BACT</name>
<dbReference type="PANTHER" id="PTHR30012">
    <property type="entry name" value="GENERAL SECRETION PATHWAY PROTEIN"/>
    <property type="match status" value="1"/>
</dbReference>
<evidence type="ECO:0000256" key="1">
    <source>
        <dbReference type="ARBA" id="ARBA00004429"/>
    </source>
</evidence>